<reference evidence="2 3" key="1">
    <citation type="submission" date="2017-12" db="EMBL/GenBank/DDBJ databases">
        <title>Comparative genomics of Botrytis spp.</title>
        <authorList>
            <person name="Valero-Jimenez C.A."/>
            <person name="Tapia P."/>
            <person name="Veloso J."/>
            <person name="Silva-Moreno E."/>
            <person name="Staats M."/>
            <person name="Valdes J.H."/>
            <person name="Van Kan J.A.L."/>
        </authorList>
    </citation>
    <scope>NUCLEOTIDE SEQUENCE [LARGE SCALE GENOMIC DNA]</scope>
    <source>
        <strain evidence="2 3">MUCL11595</strain>
    </source>
</reference>
<feature type="region of interest" description="Disordered" evidence="1">
    <location>
        <begin position="1"/>
        <end position="27"/>
    </location>
</feature>
<evidence type="ECO:0000256" key="1">
    <source>
        <dbReference type="SAM" id="MobiDB-lite"/>
    </source>
</evidence>
<evidence type="ECO:0000313" key="2">
    <source>
        <dbReference type="EMBL" id="TGO55700.1"/>
    </source>
</evidence>
<keyword evidence="3" id="KW-1185">Reference proteome</keyword>
<name>A0A4Z1I9Z8_9HELO</name>
<gene>
    <name evidence="2" type="ORF">BCON_0088g00310</name>
</gene>
<accession>A0A4Z1I9Z8</accession>
<dbReference type="Proteomes" id="UP000297527">
    <property type="component" value="Unassembled WGS sequence"/>
</dbReference>
<proteinExistence type="predicted"/>
<protein>
    <recommendedName>
        <fullName evidence="4">BTB domain-containing protein</fullName>
    </recommendedName>
</protein>
<organism evidence="2 3">
    <name type="scientific">Botryotinia convoluta</name>
    <dbReference type="NCBI Taxonomy" id="54673"/>
    <lineage>
        <taxon>Eukaryota</taxon>
        <taxon>Fungi</taxon>
        <taxon>Dikarya</taxon>
        <taxon>Ascomycota</taxon>
        <taxon>Pezizomycotina</taxon>
        <taxon>Leotiomycetes</taxon>
        <taxon>Helotiales</taxon>
        <taxon>Sclerotiniaceae</taxon>
        <taxon>Botryotinia</taxon>
    </lineage>
</organism>
<dbReference type="AlphaFoldDB" id="A0A4Z1I9Z8"/>
<sequence length="165" mass="18764">MTRKRSHSEVSSGSSTTSEDEDSTTSENPTAAFFVDLVGTDMVDIHVGRDDEKKLFRDHKKRICAHSSYFKVVSRKAKGSQDSQMNLRSSSICSSKLLALHFAMDSIMTSIRSRHYKKNFYFEAGSIEEIYTNTFRNTQLRAYAIELFVYTLGGDTDEDEKMITN</sequence>
<dbReference type="EMBL" id="PQXN01000088">
    <property type="protein sequence ID" value="TGO55700.1"/>
    <property type="molecule type" value="Genomic_DNA"/>
</dbReference>
<evidence type="ECO:0000313" key="3">
    <source>
        <dbReference type="Proteomes" id="UP000297527"/>
    </source>
</evidence>
<comment type="caution">
    <text evidence="2">The sequence shown here is derived from an EMBL/GenBank/DDBJ whole genome shotgun (WGS) entry which is preliminary data.</text>
</comment>
<dbReference type="OrthoDB" id="1022638at2759"/>
<evidence type="ECO:0008006" key="4">
    <source>
        <dbReference type="Google" id="ProtNLM"/>
    </source>
</evidence>